<dbReference type="EMBL" id="MT700412">
    <property type="protein sequence ID" value="QNI20372.1"/>
    <property type="molecule type" value="Genomic_DNA"/>
</dbReference>
<accession>A0A7G8AKC7</accession>
<reference evidence="1 2" key="1">
    <citation type="submission" date="2020-06" db="EMBL/GenBank/DDBJ databases">
        <authorList>
            <person name="Connerton I.F."/>
        </authorList>
    </citation>
    <scope>NUCLEOTIDE SEQUENCE [LARGE SCALE GENOMIC DNA]</scope>
</reference>
<evidence type="ECO:0000313" key="2">
    <source>
        <dbReference type="Proteomes" id="UP000515915"/>
    </source>
</evidence>
<protein>
    <submittedName>
        <fullName evidence="1">Putative tail assembly chaperone</fullName>
    </submittedName>
</protein>
<name>A0A7G8AKC7_9CAUD</name>
<sequence length="119" mass="13208">METIMAKQFPWLQDNTLKTANVNGVRITYKNLLFGEDRRIQNEAIKYDPKTGKPSGVDVTLMGVAQAVAKIVDWELTDGEGNKLPISVETFDNVLDGEWATDIIAAVTAEKITPTKKKK</sequence>
<evidence type="ECO:0000313" key="1">
    <source>
        <dbReference type="EMBL" id="QNI20372.1"/>
    </source>
</evidence>
<keyword evidence="2" id="KW-1185">Reference proteome</keyword>
<dbReference type="Proteomes" id="UP000515915">
    <property type="component" value="Segment"/>
</dbReference>
<organism evidence="1 2">
    <name type="scientific">Bacillus phage 1_ICo-2020</name>
    <dbReference type="NCBI Taxonomy" id="2759272"/>
    <lineage>
        <taxon>Viruses</taxon>
        <taxon>Duplodnaviria</taxon>
        <taxon>Heunggongvirae</taxon>
        <taxon>Uroviricota</taxon>
        <taxon>Caudoviricetes</taxon>
        <taxon>Ehrlichviridae</taxon>
        <taxon>Suttonboningtonvirus</taxon>
        <taxon>Suttonboningtonvirus sv1ICo2020</taxon>
    </lineage>
</organism>
<proteinExistence type="predicted"/>